<comment type="caution">
    <text evidence="2">The sequence shown here is derived from an EMBL/GenBank/DDBJ whole genome shotgun (WGS) entry which is preliminary data.</text>
</comment>
<proteinExistence type="predicted"/>
<accession>A0ABS4QDU3</accession>
<evidence type="ECO:0000259" key="1">
    <source>
        <dbReference type="Pfam" id="PF08241"/>
    </source>
</evidence>
<dbReference type="InterPro" id="IPR029063">
    <property type="entry name" value="SAM-dependent_MTases_sf"/>
</dbReference>
<dbReference type="SUPFAM" id="SSF53335">
    <property type="entry name" value="S-adenosyl-L-methionine-dependent methyltransferases"/>
    <property type="match status" value="1"/>
</dbReference>
<keyword evidence="2" id="KW-0489">Methyltransferase</keyword>
<name>A0ABS4QDU3_9NOCA</name>
<feature type="domain" description="Methyltransferase type 11" evidence="1">
    <location>
        <begin position="73"/>
        <end position="164"/>
    </location>
</feature>
<dbReference type="EMBL" id="JAGGMR010000001">
    <property type="protein sequence ID" value="MBP2189858.1"/>
    <property type="molecule type" value="Genomic_DNA"/>
</dbReference>
<dbReference type="CDD" id="cd02440">
    <property type="entry name" value="AdoMet_MTases"/>
    <property type="match status" value="1"/>
</dbReference>
<evidence type="ECO:0000313" key="3">
    <source>
        <dbReference type="Proteomes" id="UP001519325"/>
    </source>
</evidence>
<dbReference type="GO" id="GO:0008168">
    <property type="term" value="F:methyltransferase activity"/>
    <property type="evidence" value="ECO:0007669"/>
    <property type="project" value="UniProtKB-KW"/>
</dbReference>
<dbReference type="Proteomes" id="UP001519325">
    <property type="component" value="Unassembled WGS sequence"/>
</dbReference>
<reference evidence="2 3" key="1">
    <citation type="submission" date="2021-03" db="EMBL/GenBank/DDBJ databases">
        <title>Sequencing the genomes of 1000 actinobacteria strains.</title>
        <authorList>
            <person name="Klenk H.-P."/>
        </authorList>
    </citation>
    <scope>NUCLEOTIDE SEQUENCE [LARGE SCALE GENOMIC DNA]</scope>
    <source>
        <strain evidence="2 3">DSM 45516</strain>
    </source>
</reference>
<dbReference type="InterPro" id="IPR013216">
    <property type="entry name" value="Methyltransf_11"/>
</dbReference>
<evidence type="ECO:0000313" key="2">
    <source>
        <dbReference type="EMBL" id="MBP2189858.1"/>
    </source>
</evidence>
<dbReference type="RefSeq" id="WP_209889162.1">
    <property type="nucleotide sequence ID" value="NZ_JAGGMR010000001.1"/>
</dbReference>
<dbReference type="Gene3D" id="3.40.50.150">
    <property type="entry name" value="Vaccinia Virus protein VP39"/>
    <property type="match status" value="1"/>
</dbReference>
<keyword evidence="2" id="KW-0808">Transferase</keyword>
<dbReference type="GO" id="GO:0032259">
    <property type="term" value="P:methylation"/>
    <property type="evidence" value="ECO:0007669"/>
    <property type="project" value="UniProtKB-KW"/>
</dbReference>
<sequence>MSEAVIPAAVFTHPDHPSRADHGSDVPADAAVEPLPLTGERTVPGIAEENYWFRRHEIVYARLLERCTGKTVLEAGSGEGYGADMIAGVAAQVIGLDYDSSAVEHVRARYPRVEMIQGNLADLPLEDASVDVVVNFQVIEHLWDQSQFLRECLRVLRPGGELLISTPNRITFSPGRDTPLNPFHTRELNAAELTELLVDAGFEVSVMTGVHHGPGLKALDAKHGGSFIDAQIERALAGEPWPAELTADVAGVTIEDFAIFPEDIDASLDLLAIAVKPA</sequence>
<organism evidence="2 3">
    <name type="scientific">Nocardia goodfellowii</name>
    <dbReference type="NCBI Taxonomy" id="882446"/>
    <lineage>
        <taxon>Bacteria</taxon>
        <taxon>Bacillati</taxon>
        <taxon>Actinomycetota</taxon>
        <taxon>Actinomycetes</taxon>
        <taxon>Mycobacteriales</taxon>
        <taxon>Nocardiaceae</taxon>
        <taxon>Nocardia</taxon>
    </lineage>
</organism>
<gene>
    <name evidence="2" type="ORF">BJ987_002759</name>
</gene>
<keyword evidence="3" id="KW-1185">Reference proteome</keyword>
<dbReference type="Pfam" id="PF08241">
    <property type="entry name" value="Methyltransf_11"/>
    <property type="match status" value="1"/>
</dbReference>
<dbReference type="PANTHER" id="PTHR43861">
    <property type="entry name" value="TRANS-ACONITATE 2-METHYLTRANSFERASE-RELATED"/>
    <property type="match status" value="1"/>
</dbReference>
<protein>
    <submittedName>
        <fullName evidence="2">SAM-dependent methyltransferase</fullName>
    </submittedName>
</protein>